<evidence type="ECO:0000256" key="1">
    <source>
        <dbReference type="ARBA" id="ARBA00004123"/>
    </source>
</evidence>
<name>A0AAE1IXQ8_9FABA</name>
<dbReference type="SUPFAM" id="SSF46689">
    <property type="entry name" value="Homeodomain-like"/>
    <property type="match status" value="1"/>
</dbReference>
<accession>A0AAE1IXQ8</accession>
<evidence type="ECO:0000313" key="9">
    <source>
        <dbReference type="EMBL" id="KAK4259383.1"/>
    </source>
</evidence>
<evidence type="ECO:0000313" key="10">
    <source>
        <dbReference type="Proteomes" id="UP001293593"/>
    </source>
</evidence>
<evidence type="ECO:0000256" key="4">
    <source>
        <dbReference type="ARBA" id="ARBA00023242"/>
    </source>
</evidence>
<dbReference type="NCBIfam" id="TIGR01557">
    <property type="entry name" value="myb_SHAQKYF"/>
    <property type="match status" value="1"/>
</dbReference>
<dbReference type="InterPro" id="IPR006447">
    <property type="entry name" value="Myb_dom_plants"/>
</dbReference>
<dbReference type="GO" id="GO:0003677">
    <property type="term" value="F:DNA binding"/>
    <property type="evidence" value="ECO:0007669"/>
    <property type="project" value="InterPro"/>
</dbReference>
<dbReference type="InterPro" id="IPR009057">
    <property type="entry name" value="Homeodomain-like_sf"/>
</dbReference>
<dbReference type="PANTHER" id="PTHR44042">
    <property type="entry name" value="DUPLICATED HOMEODOMAIN-LIKE SUPERFAMILY PROTEIN-RELATED"/>
    <property type="match status" value="1"/>
</dbReference>
<dbReference type="Gene3D" id="1.10.10.60">
    <property type="entry name" value="Homeodomain-like"/>
    <property type="match status" value="1"/>
</dbReference>
<evidence type="ECO:0000256" key="2">
    <source>
        <dbReference type="ARBA" id="ARBA00023015"/>
    </source>
</evidence>
<evidence type="ECO:0000256" key="3">
    <source>
        <dbReference type="ARBA" id="ARBA00023163"/>
    </source>
</evidence>
<feature type="compositionally biased region" description="Polar residues" evidence="5">
    <location>
        <begin position="1"/>
        <end position="11"/>
    </location>
</feature>
<evidence type="ECO:0000259" key="7">
    <source>
        <dbReference type="PROSITE" id="PS51293"/>
    </source>
</evidence>
<dbReference type="PROSITE" id="PS50090">
    <property type="entry name" value="MYB_LIKE"/>
    <property type="match status" value="1"/>
</dbReference>
<keyword evidence="10" id="KW-1185">Reference proteome</keyword>
<protein>
    <submittedName>
        <fullName evidence="9">Uncharacterized protein</fullName>
    </submittedName>
</protein>
<sequence>MALVEFSSSNPFDDYDHSIPQNDNGDQYNPQPDHELSPNDHMPMGMTLSFEPPSSDSFDPDIVYVVSPIRQWHPQNPSNININQRKPRNTWTEEEHRLFLIGLQRYKKGDWKNISKNVVKTKTSKQVASHGEKFFKRQINKENKKRRKSIHDITDPYSFPESQHQKLPLCQN</sequence>
<dbReference type="EMBL" id="JAWXYG010000011">
    <property type="protein sequence ID" value="KAK4259383.1"/>
    <property type="molecule type" value="Genomic_DNA"/>
</dbReference>
<comment type="subcellular location">
    <subcellularLocation>
        <location evidence="1">Nucleus</location>
    </subcellularLocation>
</comment>
<reference evidence="9" key="1">
    <citation type="submission" date="2023-10" db="EMBL/GenBank/DDBJ databases">
        <title>Chromosome-level genome of the transformable northern wattle, Acacia crassicarpa.</title>
        <authorList>
            <person name="Massaro I."/>
            <person name="Sinha N.R."/>
            <person name="Poethig S."/>
            <person name="Leichty A.R."/>
        </authorList>
    </citation>
    <scope>NUCLEOTIDE SEQUENCE</scope>
    <source>
        <strain evidence="9">Acra3RX</strain>
        <tissue evidence="9">Leaf</tissue>
    </source>
</reference>
<evidence type="ECO:0000259" key="6">
    <source>
        <dbReference type="PROSITE" id="PS50090"/>
    </source>
</evidence>
<evidence type="ECO:0000256" key="5">
    <source>
        <dbReference type="SAM" id="MobiDB-lite"/>
    </source>
</evidence>
<comment type="caution">
    <text evidence="9">The sequence shown here is derived from an EMBL/GenBank/DDBJ whole genome shotgun (WGS) entry which is preliminary data.</text>
</comment>
<feature type="region of interest" description="Disordered" evidence="5">
    <location>
        <begin position="1"/>
        <end position="46"/>
    </location>
</feature>
<organism evidence="9 10">
    <name type="scientific">Acacia crassicarpa</name>
    <name type="common">northern wattle</name>
    <dbReference type="NCBI Taxonomy" id="499986"/>
    <lineage>
        <taxon>Eukaryota</taxon>
        <taxon>Viridiplantae</taxon>
        <taxon>Streptophyta</taxon>
        <taxon>Embryophyta</taxon>
        <taxon>Tracheophyta</taxon>
        <taxon>Spermatophyta</taxon>
        <taxon>Magnoliopsida</taxon>
        <taxon>eudicotyledons</taxon>
        <taxon>Gunneridae</taxon>
        <taxon>Pentapetalae</taxon>
        <taxon>rosids</taxon>
        <taxon>fabids</taxon>
        <taxon>Fabales</taxon>
        <taxon>Fabaceae</taxon>
        <taxon>Caesalpinioideae</taxon>
        <taxon>mimosoid clade</taxon>
        <taxon>Acacieae</taxon>
        <taxon>Acacia</taxon>
    </lineage>
</organism>
<dbReference type="InterPro" id="IPR017884">
    <property type="entry name" value="SANT_dom"/>
</dbReference>
<feature type="region of interest" description="Disordered" evidence="5">
    <location>
        <begin position="142"/>
        <end position="172"/>
    </location>
</feature>
<feature type="domain" description="Myb-like" evidence="6">
    <location>
        <begin position="83"/>
        <end position="135"/>
    </location>
</feature>
<dbReference type="PROSITE" id="PS51294">
    <property type="entry name" value="HTH_MYB"/>
    <property type="match status" value="1"/>
</dbReference>
<keyword evidence="4" id="KW-0539">Nucleus</keyword>
<evidence type="ECO:0000259" key="8">
    <source>
        <dbReference type="PROSITE" id="PS51294"/>
    </source>
</evidence>
<dbReference type="CDD" id="cd00167">
    <property type="entry name" value="SANT"/>
    <property type="match status" value="1"/>
</dbReference>
<dbReference type="Pfam" id="PF00249">
    <property type="entry name" value="Myb_DNA-binding"/>
    <property type="match status" value="1"/>
</dbReference>
<dbReference type="AlphaFoldDB" id="A0AAE1IXQ8"/>
<keyword evidence="3" id="KW-0804">Transcription</keyword>
<feature type="domain" description="SANT" evidence="7">
    <location>
        <begin position="86"/>
        <end position="139"/>
    </location>
</feature>
<feature type="compositionally biased region" description="Polar residues" evidence="5">
    <location>
        <begin position="19"/>
        <end position="30"/>
    </location>
</feature>
<dbReference type="GO" id="GO:0005634">
    <property type="term" value="C:nucleus"/>
    <property type="evidence" value="ECO:0007669"/>
    <property type="project" value="UniProtKB-SubCell"/>
</dbReference>
<keyword evidence="2" id="KW-0805">Transcription regulation</keyword>
<feature type="domain" description="HTH myb-type" evidence="8">
    <location>
        <begin position="83"/>
        <end position="139"/>
    </location>
</feature>
<dbReference type="SMART" id="SM00717">
    <property type="entry name" value="SANT"/>
    <property type="match status" value="1"/>
</dbReference>
<dbReference type="PROSITE" id="PS51293">
    <property type="entry name" value="SANT"/>
    <property type="match status" value="1"/>
</dbReference>
<dbReference type="InterPro" id="IPR017930">
    <property type="entry name" value="Myb_dom"/>
</dbReference>
<dbReference type="InterPro" id="IPR001005">
    <property type="entry name" value="SANT/Myb"/>
</dbReference>
<gene>
    <name evidence="9" type="ORF">QN277_005721</name>
</gene>
<proteinExistence type="predicted"/>
<dbReference type="Proteomes" id="UP001293593">
    <property type="component" value="Unassembled WGS sequence"/>
</dbReference>
<dbReference type="PANTHER" id="PTHR44042:SF67">
    <property type="entry name" value="MYB-LIKE PROTEIN I"/>
    <property type="match status" value="1"/>
</dbReference>